<proteinExistence type="predicted"/>
<feature type="non-terminal residue" evidence="1">
    <location>
        <position position="212"/>
    </location>
</feature>
<evidence type="ECO:0000313" key="1">
    <source>
        <dbReference type="EMBL" id="KAK4829698.1"/>
    </source>
</evidence>
<accession>A0AAN7SIM6</accession>
<dbReference type="Proteomes" id="UP001333110">
    <property type="component" value="Unassembled WGS sequence"/>
</dbReference>
<gene>
    <name evidence="1" type="ORF">QYF61_006073</name>
</gene>
<protein>
    <submittedName>
        <fullName evidence="1">Uncharacterized protein</fullName>
    </submittedName>
</protein>
<reference evidence="1 2" key="1">
    <citation type="journal article" date="2023" name="J. Hered.">
        <title>Chromosome-level genome of the wood stork (Mycteria americana) provides insight into avian chromosome evolution.</title>
        <authorList>
            <person name="Flamio R. Jr."/>
            <person name="Ramstad K.M."/>
        </authorList>
    </citation>
    <scope>NUCLEOTIDE SEQUENCE [LARGE SCALE GENOMIC DNA]</scope>
    <source>
        <strain evidence="1">JAX WOST 10</strain>
    </source>
</reference>
<dbReference type="EMBL" id="JAUNZN010000001">
    <property type="protein sequence ID" value="KAK4829698.1"/>
    <property type="molecule type" value="Genomic_DNA"/>
</dbReference>
<dbReference type="AlphaFoldDB" id="A0AAN7SIM6"/>
<sequence>MNRNPCWSRFSGRTCDPVEGPTLEQSVPEGLHPWKEPMLEQFVKNCSPWERLMVEKFVEDCLPREGSHVGAGEEYEEEGVVETMNERPWRPGGEVWSKEDVPLVEKDQIREYLSKLVIDKSMGPDGVHPQVLRELSDVTARPLLISSNNHDYWEKCKRTPRKQISPLSSKRAYEGQGDKRKSCLTNLINFYDEMTGLVDERREQWILSTLIS</sequence>
<evidence type="ECO:0000313" key="2">
    <source>
        <dbReference type="Proteomes" id="UP001333110"/>
    </source>
</evidence>
<comment type="caution">
    <text evidence="1">The sequence shown here is derived from an EMBL/GenBank/DDBJ whole genome shotgun (WGS) entry which is preliminary data.</text>
</comment>
<name>A0AAN7SIM6_MYCAM</name>
<keyword evidence="2" id="KW-1185">Reference proteome</keyword>
<organism evidence="1 2">
    <name type="scientific">Mycteria americana</name>
    <name type="common">Wood stork</name>
    <dbReference type="NCBI Taxonomy" id="33587"/>
    <lineage>
        <taxon>Eukaryota</taxon>
        <taxon>Metazoa</taxon>
        <taxon>Chordata</taxon>
        <taxon>Craniata</taxon>
        <taxon>Vertebrata</taxon>
        <taxon>Euteleostomi</taxon>
        <taxon>Archelosauria</taxon>
        <taxon>Archosauria</taxon>
        <taxon>Dinosauria</taxon>
        <taxon>Saurischia</taxon>
        <taxon>Theropoda</taxon>
        <taxon>Coelurosauria</taxon>
        <taxon>Aves</taxon>
        <taxon>Neognathae</taxon>
        <taxon>Neoaves</taxon>
        <taxon>Aequornithes</taxon>
        <taxon>Ciconiiformes</taxon>
        <taxon>Ciconiidae</taxon>
        <taxon>Mycteria</taxon>
    </lineage>
</organism>